<dbReference type="EMBL" id="CALNXI010000092">
    <property type="protein sequence ID" value="CAH3018620.1"/>
    <property type="molecule type" value="Genomic_DNA"/>
</dbReference>
<comment type="caution">
    <text evidence="2">The sequence shown here is derived from an EMBL/GenBank/DDBJ whole genome shotgun (WGS) entry which is preliminary data.</text>
</comment>
<protein>
    <submittedName>
        <fullName evidence="2">Uncharacterized protein</fullName>
    </submittedName>
</protein>
<proteinExistence type="predicted"/>
<name>A0ABN8LN54_9CNID</name>
<evidence type="ECO:0000256" key="1">
    <source>
        <dbReference type="SAM" id="MobiDB-lite"/>
    </source>
</evidence>
<evidence type="ECO:0000313" key="3">
    <source>
        <dbReference type="Proteomes" id="UP001159427"/>
    </source>
</evidence>
<organism evidence="2 3">
    <name type="scientific">Porites evermanni</name>
    <dbReference type="NCBI Taxonomy" id="104178"/>
    <lineage>
        <taxon>Eukaryota</taxon>
        <taxon>Metazoa</taxon>
        <taxon>Cnidaria</taxon>
        <taxon>Anthozoa</taxon>
        <taxon>Hexacorallia</taxon>
        <taxon>Scleractinia</taxon>
        <taxon>Fungiina</taxon>
        <taxon>Poritidae</taxon>
        <taxon>Porites</taxon>
    </lineage>
</organism>
<sequence length="159" mass="18452">MKRKVPFLPRLKLTRHLSTIVETRDEHLEEFSNIDSTAKIGKGEDMRRRFNRRVHSCSDIGYARNFNERKTETVTLPQLPNRTTLLKTQGHGKKPRDEISSSVSVDNTFPDFRPPDSNFNTIDFDAKIGKRWTRANAIAEGDFFHNKENIVASWLQFFG</sequence>
<gene>
    <name evidence="2" type="ORF">PEVE_00044090</name>
</gene>
<evidence type="ECO:0000313" key="2">
    <source>
        <dbReference type="EMBL" id="CAH3018620.1"/>
    </source>
</evidence>
<accession>A0ABN8LN54</accession>
<reference evidence="2 3" key="1">
    <citation type="submission" date="2022-05" db="EMBL/GenBank/DDBJ databases">
        <authorList>
            <consortium name="Genoscope - CEA"/>
            <person name="William W."/>
        </authorList>
    </citation>
    <scope>NUCLEOTIDE SEQUENCE [LARGE SCALE GENOMIC DNA]</scope>
</reference>
<dbReference type="Proteomes" id="UP001159427">
    <property type="component" value="Unassembled WGS sequence"/>
</dbReference>
<feature type="region of interest" description="Disordered" evidence="1">
    <location>
        <begin position="86"/>
        <end position="105"/>
    </location>
</feature>
<keyword evidence="3" id="KW-1185">Reference proteome</keyword>